<feature type="compositionally biased region" description="Basic and acidic residues" evidence="1">
    <location>
        <begin position="47"/>
        <end position="58"/>
    </location>
</feature>
<dbReference type="Proteomes" id="UP001159042">
    <property type="component" value="Unassembled WGS sequence"/>
</dbReference>
<reference evidence="2 3" key="1">
    <citation type="journal article" date="2023" name="Insect Mol. Biol.">
        <title>Genome sequencing provides insights into the evolution of gene families encoding plant cell wall-degrading enzymes in longhorned beetles.</title>
        <authorList>
            <person name="Shin N.R."/>
            <person name="Okamura Y."/>
            <person name="Kirsch R."/>
            <person name="Pauchet Y."/>
        </authorList>
    </citation>
    <scope>NUCLEOTIDE SEQUENCE [LARGE SCALE GENOMIC DNA]</scope>
    <source>
        <strain evidence="2">EAD_L_NR</strain>
    </source>
</reference>
<evidence type="ECO:0000313" key="3">
    <source>
        <dbReference type="Proteomes" id="UP001159042"/>
    </source>
</evidence>
<organism evidence="2 3">
    <name type="scientific">Exocentrus adspersus</name>
    <dbReference type="NCBI Taxonomy" id="1586481"/>
    <lineage>
        <taxon>Eukaryota</taxon>
        <taxon>Metazoa</taxon>
        <taxon>Ecdysozoa</taxon>
        <taxon>Arthropoda</taxon>
        <taxon>Hexapoda</taxon>
        <taxon>Insecta</taxon>
        <taxon>Pterygota</taxon>
        <taxon>Neoptera</taxon>
        <taxon>Endopterygota</taxon>
        <taxon>Coleoptera</taxon>
        <taxon>Polyphaga</taxon>
        <taxon>Cucujiformia</taxon>
        <taxon>Chrysomeloidea</taxon>
        <taxon>Cerambycidae</taxon>
        <taxon>Lamiinae</taxon>
        <taxon>Acanthocinini</taxon>
        <taxon>Exocentrus</taxon>
    </lineage>
</organism>
<keyword evidence="3" id="KW-1185">Reference proteome</keyword>
<protein>
    <submittedName>
        <fullName evidence="2">Uncharacterized protein</fullName>
    </submittedName>
</protein>
<feature type="region of interest" description="Disordered" evidence="1">
    <location>
        <begin position="47"/>
        <end position="74"/>
    </location>
</feature>
<sequence>MHYVNLKLNNEVHNIGIPSTERKFIEKLEEVREDFLVWGNRKQIKQEMGKQEQFKNGRDSTVTARSNPGEREDAHNGRLLIKMLNALVNGYKFVCDETLQSFMAAGKVVCVL</sequence>
<proteinExistence type="predicted"/>
<evidence type="ECO:0000256" key="1">
    <source>
        <dbReference type="SAM" id="MobiDB-lite"/>
    </source>
</evidence>
<dbReference type="EMBL" id="JANEYG010000002">
    <property type="protein sequence ID" value="KAJ8924538.1"/>
    <property type="molecule type" value="Genomic_DNA"/>
</dbReference>
<dbReference type="AlphaFoldDB" id="A0AAV8WDF2"/>
<evidence type="ECO:0000313" key="2">
    <source>
        <dbReference type="EMBL" id="KAJ8924538.1"/>
    </source>
</evidence>
<comment type="caution">
    <text evidence="2">The sequence shown here is derived from an EMBL/GenBank/DDBJ whole genome shotgun (WGS) entry which is preliminary data.</text>
</comment>
<accession>A0AAV8WDF2</accession>
<gene>
    <name evidence="2" type="ORF">NQ315_000686</name>
</gene>
<name>A0AAV8WDF2_9CUCU</name>